<proteinExistence type="predicted"/>
<sequence>MDVIKALKNAEVLAAIWGIIILEAYALSQGINGTGLSLAIGAIAGLGGFKIKEAIITTNDKKE</sequence>
<dbReference type="AlphaFoldDB" id="X1EEW7"/>
<evidence type="ECO:0000313" key="2">
    <source>
        <dbReference type="EMBL" id="GAH18885.1"/>
    </source>
</evidence>
<evidence type="ECO:0000256" key="1">
    <source>
        <dbReference type="SAM" id="Phobius"/>
    </source>
</evidence>
<accession>X1EEW7</accession>
<comment type="caution">
    <text evidence="2">The sequence shown here is derived from an EMBL/GenBank/DDBJ whole genome shotgun (WGS) entry which is preliminary data.</text>
</comment>
<name>X1EEW7_9ZZZZ</name>
<feature type="transmembrane region" description="Helical" evidence="1">
    <location>
        <begin position="34"/>
        <end position="51"/>
    </location>
</feature>
<organism evidence="2">
    <name type="scientific">marine sediment metagenome</name>
    <dbReference type="NCBI Taxonomy" id="412755"/>
    <lineage>
        <taxon>unclassified sequences</taxon>
        <taxon>metagenomes</taxon>
        <taxon>ecological metagenomes</taxon>
    </lineage>
</organism>
<reference evidence="2" key="1">
    <citation type="journal article" date="2014" name="Front. Microbiol.">
        <title>High frequency of phylogenetically diverse reductive dehalogenase-homologous genes in deep subseafloor sedimentary metagenomes.</title>
        <authorList>
            <person name="Kawai M."/>
            <person name="Futagami T."/>
            <person name="Toyoda A."/>
            <person name="Takaki Y."/>
            <person name="Nishi S."/>
            <person name="Hori S."/>
            <person name="Arai W."/>
            <person name="Tsubouchi T."/>
            <person name="Morono Y."/>
            <person name="Uchiyama I."/>
            <person name="Ito T."/>
            <person name="Fujiyama A."/>
            <person name="Inagaki F."/>
            <person name="Takami H."/>
        </authorList>
    </citation>
    <scope>NUCLEOTIDE SEQUENCE</scope>
    <source>
        <strain evidence="2">Expedition CK06-06</strain>
    </source>
</reference>
<keyword evidence="1" id="KW-1133">Transmembrane helix</keyword>
<protein>
    <submittedName>
        <fullName evidence="2">Uncharacterized protein</fullName>
    </submittedName>
</protein>
<dbReference type="EMBL" id="BARU01004195">
    <property type="protein sequence ID" value="GAH18885.1"/>
    <property type="molecule type" value="Genomic_DNA"/>
</dbReference>
<keyword evidence="1" id="KW-0812">Transmembrane</keyword>
<feature type="transmembrane region" description="Helical" evidence="1">
    <location>
        <begin position="12"/>
        <end position="28"/>
    </location>
</feature>
<gene>
    <name evidence="2" type="ORF">S03H2_08582</name>
</gene>
<keyword evidence="1" id="KW-0472">Membrane</keyword>